<reference evidence="2 3" key="1">
    <citation type="submission" date="2019-11" db="EMBL/GenBank/DDBJ databases">
        <title>Comparative genomics of hydrocarbon-degrading Desulfosarcina strains.</title>
        <authorList>
            <person name="Watanabe M."/>
            <person name="Kojima H."/>
            <person name="Fukui M."/>
        </authorList>
    </citation>
    <scope>NUCLEOTIDE SEQUENCE [LARGE SCALE GENOMIC DNA]</scope>
    <source>
        <strain evidence="2 3">PP31</strain>
    </source>
</reference>
<dbReference type="SUPFAM" id="SSF109604">
    <property type="entry name" value="HD-domain/PDEase-like"/>
    <property type="match status" value="1"/>
</dbReference>
<dbReference type="PANTHER" id="PTHR33525:SF4">
    <property type="entry name" value="CYCLIC DI-GMP PHOSPHODIESTERASE CDGJ"/>
    <property type="match status" value="1"/>
</dbReference>
<dbReference type="InterPro" id="IPR052340">
    <property type="entry name" value="RNase_Y/CdgJ"/>
</dbReference>
<dbReference type="SUPFAM" id="SSF141868">
    <property type="entry name" value="EAL domain-like"/>
    <property type="match status" value="1"/>
</dbReference>
<organism evidence="2 3">
    <name type="scientific">Desulfosarcina widdelii</name>
    <dbReference type="NCBI Taxonomy" id="947919"/>
    <lineage>
        <taxon>Bacteria</taxon>
        <taxon>Pseudomonadati</taxon>
        <taxon>Thermodesulfobacteriota</taxon>
        <taxon>Desulfobacteria</taxon>
        <taxon>Desulfobacterales</taxon>
        <taxon>Desulfosarcinaceae</taxon>
        <taxon>Desulfosarcina</taxon>
    </lineage>
</organism>
<dbReference type="KEGG" id="dwd:DSCW_38550"/>
<dbReference type="InterPro" id="IPR014408">
    <property type="entry name" value="dGMP_Pdiesterase_EAL/HD-GYP"/>
</dbReference>
<protein>
    <recommendedName>
        <fullName evidence="1">HDOD domain-containing protein</fullName>
    </recommendedName>
</protein>
<dbReference type="Gene3D" id="3.20.20.450">
    <property type="entry name" value="EAL domain"/>
    <property type="match status" value="1"/>
</dbReference>
<feature type="domain" description="HDOD" evidence="1">
    <location>
        <begin position="199"/>
        <end position="386"/>
    </location>
</feature>
<name>A0A5K7Z601_9BACT</name>
<dbReference type="PROSITE" id="PS51833">
    <property type="entry name" value="HDOD"/>
    <property type="match status" value="1"/>
</dbReference>
<accession>A0A5K7Z601</accession>
<evidence type="ECO:0000259" key="1">
    <source>
        <dbReference type="PROSITE" id="PS51833"/>
    </source>
</evidence>
<evidence type="ECO:0000313" key="3">
    <source>
        <dbReference type="Proteomes" id="UP000427769"/>
    </source>
</evidence>
<dbReference type="PIRSF" id="PIRSF003180">
    <property type="entry name" value="DiGMPpdiest_YuxH"/>
    <property type="match status" value="1"/>
</dbReference>
<dbReference type="PANTHER" id="PTHR33525">
    <property type="match status" value="1"/>
</dbReference>
<dbReference type="InterPro" id="IPR001633">
    <property type="entry name" value="EAL_dom"/>
</dbReference>
<dbReference type="Gene3D" id="1.10.3210.10">
    <property type="entry name" value="Hypothetical protein af1432"/>
    <property type="match status" value="1"/>
</dbReference>
<evidence type="ECO:0000313" key="2">
    <source>
        <dbReference type="EMBL" id="BBO76438.1"/>
    </source>
</evidence>
<keyword evidence="3" id="KW-1185">Reference proteome</keyword>
<dbReference type="Proteomes" id="UP000427769">
    <property type="component" value="Chromosome"/>
</dbReference>
<dbReference type="Pfam" id="PF00563">
    <property type="entry name" value="EAL"/>
    <property type="match status" value="1"/>
</dbReference>
<dbReference type="RefSeq" id="WP_155305263.1">
    <property type="nucleotide sequence ID" value="NZ_AP021875.1"/>
</dbReference>
<dbReference type="Pfam" id="PF08668">
    <property type="entry name" value="HDOD"/>
    <property type="match status" value="1"/>
</dbReference>
<dbReference type="InterPro" id="IPR035919">
    <property type="entry name" value="EAL_sf"/>
</dbReference>
<proteinExistence type="predicted"/>
<dbReference type="AlphaFoldDB" id="A0A5K7Z601"/>
<dbReference type="OrthoDB" id="9804751at2"/>
<sequence>MKNVYVARQPIFDESKSIYAYELLFRDGAANCIPEIDGDVATKALLTNSFFSFGMDTLVGGRRFFINFTQNLLEKKVPLLLPRERVVVEILEDVTPTPAVLAACAEMSADGYTIALDDFVYSADLDPLVALADIIKFDFRLTPKETIDACLKQLPESNRTLLAEKVESYDEFEAALEMGFELFQGYFFCKPEVIQRAEIQGSQINLMIIMAQLANETFQLDEMEKLISRDISISYKLFKYLNSAFFGRACKVSSVKEALVYLGEKEFRRFVALIAMSRLAEGKPNELIRAACIRGKFCELLGAELKVNASPSEMFTLGMFSLIDAVIDRPMDRIMAELPLSGAIKNALVDARGPLIGVIELVRRYESGQWEKVSRLSRALQIDDETLPVLYLQACQWSETAARASL</sequence>
<dbReference type="EMBL" id="AP021875">
    <property type="protein sequence ID" value="BBO76438.1"/>
    <property type="molecule type" value="Genomic_DNA"/>
</dbReference>
<dbReference type="InterPro" id="IPR013976">
    <property type="entry name" value="HDOD"/>
</dbReference>
<gene>
    <name evidence="2" type="ORF">DSCW_38550</name>
</gene>